<reference evidence="3" key="1">
    <citation type="submission" date="2012-12" db="EMBL/GenBank/DDBJ databases">
        <authorList>
            <person name="Hellsten U."/>
            <person name="Grimwood J."/>
            <person name="Chapman J.A."/>
            <person name="Shapiro H."/>
            <person name="Aerts A."/>
            <person name="Otillar R.P."/>
            <person name="Terry A.Y."/>
            <person name="Boore J.L."/>
            <person name="Simakov O."/>
            <person name="Marletaz F."/>
            <person name="Cho S.-J."/>
            <person name="Edsinger-Gonzales E."/>
            <person name="Havlak P."/>
            <person name="Kuo D.-H."/>
            <person name="Larsson T."/>
            <person name="Lv J."/>
            <person name="Arendt D."/>
            <person name="Savage R."/>
            <person name="Osoegawa K."/>
            <person name="de Jong P."/>
            <person name="Lindberg D.R."/>
            <person name="Seaver E.C."/>
            <person name="Weisblat D.A."/>
            <person name="Putnam N.H."/>
            <person name="Grigoriev I.V."/>
            <person name="Rokhsar D.S."/>
        </authorList>
    </citation>
    <scope>NUCLEOTIDE SEQUENCE</scope>
    <source>
        <strain evidence="3">I ESC-2004</strain>
    </source>
</reference>
<dbReference type="EMBL" id="AMQN01003070">
    <property type="status" value="NOT_ANNOTATED_CDS"/>
    <property type="molecule type" value="Genomic_DNA"/>
</dbReference>
<dbReference type="EMBL" id="KB310836">
    <property type="protein sequence ID" value="ELT90635.1"/>
    <property type="molecule type" value="Genomic_DNA"/>
</dbReference>
<dbReference type="Proteomes" id="UP000014760">
    <property type="component" value="Unassembled WGS sequence"/>
</dbReference>
<dbReference type="HOGENOM" id="CLU_1157383_0_0_1"/>
<proteinExistence type="predicted"/>
<evidence type="ECO:0000313" key="3">
    <source>
        <dbReference type="Proteomes" id="UP000014760"/>
    </source>
</evidence>
<reference evidence="1 3" key="2">
    <citation type="journal article" date="2013" name="Nature">
        <title>Insights into bilaterian evolution from three spiralian genomes.</title>
        <authorList>
            <person name="Simakov O."/>
            <person name="Marletaz F."/>
            <person name="Cho S.J."/>
            <person name="Edsinger-Gonzales E."/>
            <person name="Havlak P."/>
            <person name="Hellsten U."/>
            <person name="Kuo D.H."/>
            <person name="Larsson T."/>
            <person name="Lv J."/>
            <person name="Arendt D."/>
            <person name="Savage R."/>
            <person name="Osoegawa K."/>
            <person name="de Jong P."/>
            <person name="Grimwood J."/>
            <person name="Chapman J.A."/>
            <person name="Shapiro H."/>
            <person name="Aerts A."/>
            <person name="Otillar R.P."/>
            <person name="Terry A.Y."/>
            <person name="Boore J.L."/>
            <person name="Grigoriev I.V."/>
            <person name="Lindberg D.R."/>
            <person name="Seaver E.C."/>
            <person name="Weisblat D.A."/>
            <person name="Putnam N.H."/>
            <person name="Rokhsar D.S."/>
        </authorList>
    </citation>
    <scope>NUCLEOTIDE SEQUENCE</scope>
    <source>
        <strain evidence="1 3">I ESC-2004</strain>
    </source>
</reference>
<accession>R7THQ3</accession>
<keyword evidence="3" id="KW-1185">Reference proteome</keyword>
<name>R7THQ3_CAPTE</name>
<evidence type="ECO:0000313" key="2">
    <source>
        <dbReference type="EnsemblMetazoa" id="CapteP192023"/>
    </source>
</evidence>
<dbReference type="AlphaFoldDB" id="R7THQ3"/>
<dbReference type="EnsemblMetazoa" id="CapteT192023">
    <property type="protein sequence ID" value="CapteP192023"/>
    <property type="gene ID" value="CapteG192023"/>
</dbReference>
<protein>
    <submittedName>
        <fullName evidence="1 2">Uncharacterized protein</fullName>
    </submittedName>
</protein>
<evidence type="ECO:0000313" key="1">
    <source>
        <dbReference type="EMBL" id="ELT90635.1"/>
    </source>
</evidence>
<reference evidence="2" key="3">
    <citation type="submission" date="2015-06" db="UniProtKB">
        <authorList>
            <consortium name="EnsemblMetazoa"/>
        </authorList>
    </citation>
    <scope>IDENTIFICATION</scope>
</reference>
<organism evidence="1">
    <name type="scientific">Capitella teleta</name>
    <name type="common">Polychaete worm</name>
    <dbReference type="NCBI Taxonomy" id="283909"/>
    <lineage>
        <taxon>Eukaryota</taxon>
        <taxon>Metazoa</taxon>
        <taxon>Spiralia</taxon>
        <taxon>Lophotrochozoa</taxon>
        <taxon>Annelida</taxon>
        <taxon>Polychaeta</taxon>
        <taxon>Sedentaria</taxon>
        <taxon>Scolecida</taxon>
        <taxon>Capitellidae</taxon>
        <taxon>Capitella</taxon>
    </lineage>
</organism>
<sequence>MGISKSCSIFLTKNRPYNIIPQNNKVHYAYLQYLKIKAVFNSEGECLKCKTVLRAVMDYPVEANNSFNLSLELKRLSFNLSFDLDQAHCGLNASVNLSADLGVRDEPHAGTSKLNEEVDQLDRDLIPEEVENNPEERHKPDVSIDVSADIEVKVEGRGERENKENSTGRLNEEVNNETGILDQYGSTPESSFEKMDDDINDEEFVPTEETHTEELMLPPKHSEPRMMTVISIGDYMYTIQ</sequence>
<gene>
    <name evidence="1" type="ORF">CAPTEDRAFT_192023</name>
</gene>